<dbReference type="Gene3D" id="1.10.246.40">
    <property type="entry name" value="Tn5 transposase, domain 1"/>
    <property type="match status" value="1"/>
</dbReference>
<name>A0A7U7GC74_9GAMM</name>
<dbReference type="PANTHER" id="PTHR37319:SF1">
    <property type="entry name" value="TRANSPOSASE TN5 DIMERISATION DOMAIN-CONTAINING PROTEIN"/>
    <property type="match status" value="1"/>
</dbReference>
<evidence type="ECO:0000313" key="3">
    <source>
        <dbReference type="EMBL" id="CDH45115.1"/>
    </source>
</evidence>
<proteinExistence type="predicted"/>
<protein>
    <submittedName>
        <fullName evidence="3">Transposase</fullName>
    </submittedName>
</protein>
<dbReference type="NCBIfam" id="NF033590">
    <property type="entry name" value="transpos_IS4_3"/>
    <property type="match status" value="1"/>
</dbReference>
<dbReference type="Pfam" id="PF02281">
    <property type="entry name" value="Dimer_Tnp_Tn5"/>
    <property type="match status" value="1"/>
</dbReference>
<feature type="domain" description="Transposase Tn5 dimerisation" evidence="1">
    <location>
        <begin position="336"/>
        <end position="421"/>
    </location>
</feature>
<accession>A0A7U7GC74</accession>
<dbReference type="InterPro" id="IPR038215">
    <property type="entry name" value="TN5-like_N_sf"/>
</dbReference>
<gene>
    <name evidence="3" type="ORF">BN874_2090005</name>
</gene>
<dbReference type="InterPro" id="IPR012337">
    <property type="entry name" value="RNaseH-like_sf"/>
</dbReference>
<feature type="domain" description="Transposase Tn5-like N-terminal" evidence="2">
    <location>
        <begin position="2"/>
        <end position="47"/>
    </location>
</feature>
<dbReference type="AlphaFoldDB" id="A0A7U7GC74"/>
<dbReference type="Proteomes" id="UP000019184">
    <property type="component" value="Unassembled WGS sequence"/>
</dbReference>
<dbReference type="InterPro" id="IPR014735">
    <property type="entry name" value="Transposase_Tn5-like_N"/>
</dbReference>
<dbReference type="InterPro" id="IPR003201">
    <property type="entry name" value="Transposase_Tn5"/>
</dbReference>
<dbReference type="InterPro" id="IPR047768">
    <property type="entry name" value="Tn5p-like"/>
</dbReference>
<comment type="caution">
    <text evidence="3">The sequence shown here is derived from an EMBL/GenBank/DDBJ whole genome shotgun (WGS) entry which is preliminary data.</text>
</comment>
<organism evidence="3 4">
    <name type="scientific">Candidatus Contendobacter odensis Run_B_J11</name>
    <dbReference type="NCBI Taxonomy" id="1400861"/>
    <lineage>
        <taxon>Bacteria</taxon>
        <taxon>Pseudomonadati</taxon>
        <taxon>Pseudomonadota</taxon>
        <taxon>Gammaproteobacteria</taxon>
        <taxon>Candidatus Competibacteraceae</taxon>
        <taxon>Candidatus Contendibacter</taxon>
    </lineage>
</organism>
<evidence type="ECO:0000259" key="1">
    <source>
        <dbReference type="Pfam" id="PF02281"/>
    </source>
</evidence>
<keyword evidence="4" id="KW-1185">Reference proteome</keyword>
<dbReference type="Pfam" id="PF14706">
    <property type="entry name" value="Tnp_DNA_bind"/>
    <property type="match status" value="1"/>
</dbReference>
<dbReference type="PANTHER" id="PTHR37319">
    <property type="entry name" value="TRANSPOSASE"/>
    <property type="match status" value="1"/>
</dbReference>
<dbReference type="SUPFAM" id="SSF53098">
    <property type="entry name" value="Ribonuclease H-like"/>
    <property type="match status" value="1"/>
</dbReference>
<dbReference type="InterPro" id="IPR014737">
    <property type="entry name" value="Transposase_Tn5-like_C"/>
</dbReference>
<evidence type="ECO:0000313" key="4">
    <source>
        <dbReference type="Proteomes" id="UP000019184"/>
    </source>
</evidence>
<dbReference type="Gene3D" id="3.90.350.10">
    <property type="entry name" value="Transposase Inhibitor Protein From Tn5, Chain A, domain 1"/>
    <property type="match status" value="1"/>
</dbReference>
<sequence>MGDARLNRRLARVAERLRAQPGASIPVASGGWAETQAAYRLLAHEDVDWEAVLTPHWDCSIEWMRGQPVVLCVQDSTELNYTPQPGIAGLGPLSDLRQHGLYVHPTLAVTPDGVPLGVLDAWRWTRDRETFGEDKPHGPIEAKESMRGLEGFERCAEWATPLPDTRWVYVADRECDIHEFMVRTRRHPQMDGLIRAAQDRKLAEGDTLWDRLAQAPVPGEVSFTLPARPNRSSRPVVLTVRAERVTLHPKDGAPVTVTALRAREESPPAGVEPLDGRLLTHCAADTLAQAVEWIQGYGARWNIEVFFRILKTGCRVEALPLSTLDRLEPALALYFIIAWRIQYLTVLGRVTPALPGDAVLDPAEGQAVYVAIHRRPPPATPPPLSAMLGWIARLSGYLGRKCDGPPGPQALWIGLQRARDLAWGMQLAADLHAESTG</sequence>
<dbReference type="EMBL" id="CBTK010000123">
    <property type="protein sequence ID" value="CDH45115.1"/>
    <property type="molecule type" value="Genomic_DNA"/>
</dbReference>
<dbReference type="InterPro" id="IPR054836">
    <property type="entry name" value="Tn5_transposase"/>
</dbReference>
<reference evidence="3 4" key="1">
    <citation type="journal article" date="2014" name="ISME J.">
        <title>Candidatus Competibacter-lineage genomes retrieved from metagenomes reveal functional metabolic diversity.</title>
        <authorList>
            <person name="McIlroy S.J."/>
            <person name="Albertsen M."/>
            <person name="Andresen E.K."/>
            <person name="Saunders A.M."/>
            <person name="Kristiansen R."/>
            <person name="Stokholm-Bjerregaard M."/>
            <person name="Nielsen K.L."/>
            <person name="Nielsen P.H."/>
        </authorList>
    </citation>
    <scope>NUCLEOTIDE SEQUENCE [LARGE SCALE GENOMIC DNA]</scope>
    <source>
        <strain evidence="3 4">Run_B_J11</strain>
    </source>
</reference>
<evidence type="ECO:0000259" key="2">
    <source>
        <dbReference type="Pfam" id="PF14706"/>
    </source>
</evidence>
<dbReference type="Gene3D" id="1.10.740.10">
    <property type="entry name" value="Transferase Inhibitor Protein From Tn5, Chain"/>
    <property type="match status" value="1"/>
</dbReference>